<dbReference type="PIRSF" id="PIRSF005384">
    <property type="entry name" value="RpiB_LacA_B"/>
    <property type="match status" value="1"/>
</dbReference>
<evidence type="ECO:0000313" key="2">
    <source>
        <dbReference type="EMBL" id="WXB06405.1"/>
    </source>
</evidence>
<dbReference type="InterPro" id="IPR003500">
    <property type="entry name" value="RpiB_LacA_LacB"/>
</dbReference>
<dbReference type="Gene3D" id="3.40.1400.10">
    <property type="entry name" value="Sugar-phosphate isomerase, RpiB/LacA/LacB"/>
    <property type="match status" value="1"/>
</dbReference>
<dbReference type="SUPFAM" id="SSF89623">
    <property type="entry name" value="Ribose/Galactose isomerase RpiB/AlsB"/>
    <property type="match status" value="1"/>
</dbReference>
<gene>
    <name evidence="2" type="ORF">LVJ94_03980</name>
</gene>
<evidence type="ECO:0000256" key="1">
    <source>
        <dbReference type="ARBA" id="ARBA00008754"/>
    </source>
</evidence>
<dbReference type="GO" id="GO:0016853">
    <property type="term" value="F:isomerase activity"/>
    <property type="evidence" value="ECO:0007669"/>
    <property type="project" value="UniProtKB-KW"/>
</dbReference>
<organism evidence="2 3">
    <name type="scientific">Pendulispora rubella</name>
    <dbReference type="NCBI Taxonomy" id="2741070"/>
    <lineage>
        <taxon>Bacteria</taxon>
        <taxon>Pseudomonadati</taxon>
        <taxon>Myxococcota</taxon>
        <taxon>Myxococcia</taxon>
        <taxon>Myxococcales</taxon>
        <taxon>Sorangiineae</taxon>
        <taxon>Pendulisporaceae</taxon>
        <taxon>Pendulispora</taxon>
    </lineage>
</organism>
<dbReference type="InterPro" id="IPR036569">
    <property type="entry name" value="RpiB_LacA_LacB_sf"/>
</dbReference>
<dbReference type="Pfam" id="PF02502">
    <property type="entry name" value="LacAB_rpiB"/>
    <property type="match status" value="1"/>
</dbReference>
<keyword evidence="2" id="KW-0413">Isomerase</keyword>
<dbReference type="RefSeq" id="WP_394836051.1">
    <property type="nucleotide sequence ID" value="NZ_CP089929.1"/>
</dbReference>
<reference evidence="2" key="1">
    <citation type="submission" date="2021-12" db="EMBL/GenBank/DDBJ databases">
        <title>Discovery of the Pendulisporaceae a myxobacterial family with distinct sporulation behavior and unique specialized metabolism.</title>
        <authorList>
            <person name="Garcia R."/>
            <person name="Popoff A."/>
            <person name="Bader C.D."/>
            <person name="Loehr J."/>
            <person name="Walesch S."/>
            <person name="Walt C."/>
            <person name="Boldt J."/>
            <person name="Bunk B."/>
            <person name="Haeckl F.J.F.P.J."/>
            <person name="Gunesch A.P."/>
            <person name="Birkelbach J."/>
            <person name="Nuebel U."/>
            <person name="Pietschmann T."/>
            <person name="Bach T."/>
            <person name="Mueller R."/>
        </authorList>
    </citation>
    <scope>NUCLEOTIDE SEQUENCE</scope>
    <source>
        <strain evidence="2">MSr11367</strain>
    </source>
</reference>
<evidence type="ECO:0000313" key="3">
    <source>
        <dbReference type="Proteomes" id="UP001374803"/>
    </source>
</evidence>
<comment type="similarity">
    <text evidence="1">Belongs to the LacAB/RpiB family.</text>
</comment>
<sequence length="148" mass="15841">MRIALCSDEPYPVHQIIADEVRRRGHEVVPFGAVASAQDEPWANVAEQAALSVRRGECDEGIFLCWTGTGISIAANKVEGIRAALCADPPTAAGARVWNHANVLCLSNRTLSGDVAKEILAAWFDTPPGDKGSAGVARLADVDQRHRK</sequence>
<dbReference type="NCBIfam" id="TIGR00689">
    <property type="entry name" value="rpiB_lacA_lacB"/>
    <property type="match status" value="1"/>
</dbReference>
<dbReference type="EMBL" id="CP089983">
    <property type="protein sequence ID" value="WXB06405.1"/>
    <property type="molecule type" value="Genomic_DNA"/>
</dbReference>
<protein>
    <submittedName>
        <fullName evidence="2">RpiB/LacA/LacB family sugar-phosphate isomerase</fullName>
    </submittedName>
</protein>
<dbReference type="Proteomes" id="UP001374803">
    <property type="component" value="Chromosome"/>
</dbReference>
<dbReference type="PANTHER" id="PTHR30345:SF2">
    <property type="entry name" value="SUGAR-PHOSPHATE ISOMERASE, RPIB_LACA_LACB FAMILY"/>
    <property type="match status" value="1"/>
</dbReference>
<dbReference type="PANTHER" id="PTHR30345">
    <property type="entry name" value="RIBOSE-5-PHOSPHATE ISOMERASE B"/>
    <property type="match status" value="1"/>
</dbReference>
<proteinExistence type="inferred from homology"/>
<accession>A0ABZ2LB29</accession>
<name>A0ABZ2LB29_9BACT</name>
<keyword evidence="3" id="KW-1185">Reference proteome</keyword>